<evidence type="ECO:0000256" key="2">
    <source>
        <dbReference type="ARBA" id="ARBA00022840"/>
    </source>
</evidence>
<dbReference type="PROSITE" id="PS50045">
    <property type="entry name" value="SIGMA54_INTERACT_4"/>
    <property type="match status" value="1"/>
</dbReference>
<dbReference type="InterPro" id="IPR027417">
    <property type="entry name" value="P-loop_NTPase"/>
</dbReference>
<dbReference type="InterPro" id="IPR002078">
    <property type="entry name" value="Sigma_54_int"/>
</dbReference>
<keyword evidence="1" id="KW-0547">Nucleotide-binding</keyword>
<dbReference type="CDD" id="cd00009">
    <property type="entry name" value="AAA"/>
    <property type="match status" value="1"/>
</dbReference>
<protein>
    <recommendedName>
        <fullName evidence="3">Sigma-54 factor interaction domain-containing protein</fullName>
    </recommendedName>
</protein>
<evidence type="ECO:0000313" key="5">
    <source>
        <dbReference type="Proteomes" id="UP001156706"/>
    </source>
</evidence>
<reference evidence="5" key="1">
    <citation type="journal article" date="2019" name="Int. J. Syst. Evol. Microbiol.">
        <title>The Global Catalogue of Microorganisms (GCM) 10K type strain sequencing project: providing services to taxonomists for standard genome sequencing and annotation.</title>
        <authorList>
            <consortium name="The Broad Institute Genomics Platform"/>
            <consortium name="The Broad Institute Genome Sequencing Center for Infectious Disease"/>
            <person name="Wu L."/>
            <person name="Ma J."/>
        </authorList>
    </citation>
    <scope>NUCLEOTIDE SEQUENCE [LARGE SCALE GENOMIC DNA]</scope>
    <source>
        <strain evidence="5">NBRC 110044</strain>
    </source>
</reference>
<name>A0ABQ5YCY0_9NEIS</name>
<dbReference type="InterPro" id="IPR003593">
    <property type="entry name" value="AAA+_ATPase"/>
</dbReference>
<dbReference type="Pfam" id="PF00158">
    <property type="entry name" value="Sigma54_activat"/>
    <property type="match status" value="1"/>
</dbReference>
<dbReference type="PANTHER" id="PTHR32071">
    <property type="entry name" value="TRANSCRIPTIONAL REGULATORY PROTEIN"/>
    <property type="match status" value="1"/>
</dbReference>
<comment type="caution">
    <text evidence="4">The sequence shown here is derived from an EMBL/GenBank/DDBJ whole genome shotgun (WGS) entry which is preliminary data.</text>
</comment>
<dbReference type="InterPro" id="IPR025662">
    <property type="entry name" value="Sigma_54_int_dom_ATP-bd_1"/>
</dbReference>
<keyword evidence="5" id="KW-1185">Reference proteome</keyword>
<evidence type="ECO:0000259" key="3">
    <source>
        <dbReference type="PROSITE" id="PS50045"/>
    </source>
</evidence>
<gene>
    <name evidence="4" type="ORF">GCM10007907_11910</name>
</gene>
<dbReference type="RefSeq" id="WP_284195524.1">
    <property type="nucleotide sequence ID" value="NZ_BSOG01000001.1"/>
</dbReference>
<proteinExistence type="predicted"/>
<keyword evidence="2" id="KW-0067">ATP-binding</keyword>
<dbReference type="SUPFAM" id="SSF52540">
    <property type="entry name" value="P-loop containing nucleoside triphosphate hydrolases"/>
    <property type="match status" value="1"/>
</dbReference>
<dbReference type="Gene3D" id="3.40.50.300">
    <property type="entry name" value="P-loop containing nucleotide triphosphate hydrolases"/>
    <property type="match status" value="1"/>
</dbReference>
<dbReference type="Proteomes" id="UP001156706">
    <property type="component" value="Unassembled WGS sequence"/>
</dbReference>
<sequence length="369" mass="41142">MHTPSFDSSTDHDAILDFSAIARRYPQGVVLPQAFQETAQALSRLTDIPVLIHGETGTGKGILAKQIAQLRRQREGNTPFVSLNCAVLNGDVADAMVFGCRRGAYTGAHDHSIGAVGEAEGGVLFLDEIHCLSIGTQRKLLRLLDEGCYTRVGESTERQGHFQLIVASNQNLHRLVERGEFLLDLYMRIQGIELALPPLRDRRHDMADLIALYCSQHDLRIRRDDFQQLVACCTPLRWPGNIRQLYKALDTMRFKAAMVGDGLFAPHFIATAAMRDPLDGSDATLYADGRPEAQPINALVREILKVLERPIDLPRLLETVESTLISYALNRNPSINDAMDHLNLSRGKLDFKRRKYKLMDDSPAFAEGA</sequence>
<accession>A0ABQ5YCY0</accession>
<evidence type="ECO:0000313" key="4">
    <source>
        <dbReference type="EMBL" id="GLR12401.1"/>
    </source>
</evidence>
<organism evidence="4 5">
    <name type="scientific">Chitinimonas prasina</name>
    <dbReference type="NCBI Taxonomy" id="1434937"/>
    <lineage>
        <taxon>Bacteria</taxon>
        <taxon>Pseudomonadati</taxon>
        <taxon>Pseudomonadota</taxon>
        <taxon>Betaproteobacteria</taxon>
        <taxon>Neisseriales</taxon>
        <taxon>Chitinibacteraceae</taxon>
        <taxon>Chitinimonas</taxon>
    </lineage>
</organism>
<dbReference type="Gene3D" id="1.10.8.60">
    <property type="match status" value="1"/>
</dbReference>
<dbReference type="EMBL" id="BSOG01000001">
    <property type="protein sequence ID" value="GLR12401.1"/>
    <property type="molecule type" value="Genomic_DNA"/>
</dbReference>
<evidence type="ECO:0000256" key="1">
    <source>
        <dbReference type="ARBA" id="ARBA00022741"/>
    </source>
</evidence>
<dbReference type="PROSITE" id="PS00675">
    <property type="entry name" value="SIGMA54_INTERACT_1"/>
    <property type="match status" value="1"/>
</dbReference>
<feature type="domain" description="Sigma-54 factor interaction" evidence="3">
    <location>
        <begin position="33"/>
        <end position="254"/>
    </location>
</feature>
<dbReference type="SMART" id="SM00382">
    <property type="entry name" value="AAA"/>
    <property type="match status" value="1"/>
</dbReference>